<proteinExistence type="predicted"/>
<evidence type="ECO:0000256" key="1">
    <source>
        <dbReference type="ARBA" id="ARBA00022714"/>
    </source>
</evidence>
<keyword evidence="10" id="KW-1185">Reference proteome</keyword>
<dbReference type="FunFam" id="3.40.30.10:FF:000005">
    <property type="entry name" value="Glutaredoxin 5"/>
    <property type="match status" value="1"/>
</dbReference>
<evidence type="ECO:0000259" key="8">
    <source>
        <dbReference type="Pfam" id="PF00462"/>
    </source>
</evidence>
<dbReference type="GO" id="GO:0005759">
    <property type="term" value="C:mitochondrial matrix"/>
    <property type="evidence" value="ECO:0007669"/>
    <property type="project" value="TreeGrafter"/>
</dbReference>
<dbReference type="PANTHER" id="PTHR10293:SF16">
    <property type="entry name" value="GLUTAREDOXIN-RELATED PROTEIN 5, MITOCHONDRIAL"/>
    <property type="match status" value="1"/>
</dbReference>
<dbReference type="AlphaFoldDB" id="A0A814E9D1"/>
<dbReference type="EMBL" id="CAJNOC010003058">
    <property type="protein sequence ID" value="CAF0965712.1"/>
    <property type="molecule type" value="Genomic_DNA"/>
</dbReference>
<dbReference type="InterPro" id="IPR036249">
    <property type="entry name" value="Thioredoxin-like_sf"/>
</dbReference>
<dbReference type="PANTHER" id="PTHR10293">
    <property type="entry name" value="GLUTAREDOXIN FAMILY MEMBER"/>
    <property type="match status" value="1"/>
</dbReference>
<dbReference type="CDD" id="cd03028">
    <property type="entry name" value="GRX_PICOT_like"/>
    <property type="match status" value="1"/>
</dbReference>
<gene>
    <name evidence="9" type="ORF">OXX778_LOCUS14654</name>
</gene>
<keyword evidence="4" id="KW-0411">Iron-sulfur</keyword>
<dbReference type="InterPro" id="IPR002109">
    <property type="entry name" value="Glutaredoxin"/>
</dbReference>
<evidence type="ECO:0000256" key="6">
    <source>
        <dbReference type="ARBA" id="ARBA00067456"/>
    </source>
</evidence>
<keyword evidence="3" id="KW-0408">Iron</keyword>
<dbReference type="Gene3D" id="3.40.30.10">
    <property type="entry name" value="Glutaredoxin"/>
    <property type="match status" value="1"/>
</dbReference>
<evidence type="ECO:0000256" key="7">
    <source>
        <dbReference type="ARBA" id="ARBA00076083"/>
    </source>
</evidence>
<dbReference type="OrthoDB" id="415696at2759"/>
<keyword evidence="5" id="KW-0676">Redox-active center</keyword>
<dbReference type="GO" id="GO:0051537">
    <property type="term" value="F:2 iron, 2 sulfur cluster binding"/>
    <property type="evidence" value="ECO:0007669"/>
    <property type="project" value="UniProtKB-KW"/>
</dbReference>
<dbReference type="PROSITE" id="PS51354">
    <property type="entry name" value="GLUTAREDOXIN_2"/>
    <property type="match status" value="1"/>
</dbReference>
<protein>
    <recommendedName>
        <fullName evidence="6">Glutaredoxin-related protein 5, mitochondrial</fullName>
    </recommendedName>
    <alternativeName>
        <fullName evidence="7">Monothiol glutaredoxin-5</fullName>
    </alternativeName>
</protein>
<dbReference type="GO" id="GO:0046872">
    <property type="term" value="F:metal ion binding"/>
    <property type="evidence" value="ECO:0007669"/>
    <property type="project" value="UniProtKB-KW"/>
</dbReference>
<comment type="caution">
    <text evidence="9">The sequence shown here is derived from an EMBL/GenBank/DDBJ whole genome shotgun (WGS) entry which is preliminary data.</text>
</comment>
<evidence type="ECO:0000256" key="5">
    <source>
        <dbReference type="ARBA" id="ARBA00023284"/>
    </source>
</evidence>
<keyword evidence="2" id="KW-0479">Metal-binding</keyword>
<dbReference type="SUPFAM" id="SSF52833">
    <property type="entry name" value="Thioredoxin-like"/>
    <property type="match status" value="1"/>
</dbReference>
<dbReference type="Pfam" id="PF00462">
    <property type="entry name" value="Glutaredoxin"/>
    <property type="match status" value="1"/>
</dbReference>
<feature type="domain" description="Glutaredoxin" evidence="8">
    <location>
        <begin position="71"/>
        <end position="135"/>
    </location>
</feature>
<dbReference type="InterPro" id="IPR004480">
    <property type="entry name" value="Monothiol_GRX-rel"/>
</dbReference>
<keyword evidence="1" id="KW-0001">2Fe-2S</keyword>
<sequence length="166" mass="18636">MSVMQRSLLLSTRLASGRSLIRSLSTGLTRTIPMNNLLKTDLLLRPVLITKFSSAVDVKQRIEQMVKSKDIVVFMKGNAQQPMCGFSKAVVDILNMHGAKFESYNVLADEDLRSGIKEYSNWPTIPQVFFKGEFIGGCDILLEMHRSGELVDELKKIGIKSKLDEE</sequence>
<evidence type="ECO:0000256" key="4">
    <source>
        <dbReference type="ARBA" id="ARBA00023014"/>
    </source>
</evidence>
<dbReference type="Proteomes" id="UP000663879">
    <property type="component" value="Unassembled WGS sequence"/>
</dbReference>
<evidence type="ECO:0000256" key="2">
    <source>
        <dbReference type="ARBA" id="ARBA00022723"/>
    </source>
</evidence>
<evidence type="ECO:0000256" key="3">
    <source>
        <dbReference type="ARBA" id="ARBA00023004"/>
    </source>
</evidence>
<organism evidence="9 10">
    <name type="scientific">Brachionus calyciflorus</name>
    <dbReference type="NCBI Taxonomy" id="104777"/>
    <lineage>
        <taxon>Eukaryota</taxon>
        <taxon>Metazoa</taxon>
        <taxon>Spiralia</taxon>
        <taxon>Gnathifera</taxon>
        <taxon>Rotifera</taxon>
        <taxon>Eurotatoria</taxon>
        <taxon>Monogononta</taxon>
        <taxon>Pseudotrocha</taxon>
        <taxon>Ploima</taxon>
        <taxon>Brachionidae</taxon>
        <taxon>Brachionus</taxon>
    </lineage>
</organism>
<dbReference type="InterPro" id="IPR033658">
    <property type="entry name" value="GRX_PICOT-like"/>
</dbReference>
<accession>A0A814E9D1</accession>
<evidence type="ECO:0000313" key="9">
    <source>
        <dbReference type="EMBL" id="CAF0965712.1"/>
    </source>
</evidence>
<name>A0A814E9D1_9BILA</name>
<evidence type="ECO:0000313" key="10">
    <source>
        <dbReference type="Proteomes" id="UP000663879"/>
    </source>
</evidence>
<reference evidence="9" key="1">
    <citation type="submission" date="2021-02" db="EMBL/GenBank/DDBJ databases">
        <authorList>
            <person name="Nowell W R."/>
        </authorList>
    </citation>
    <scope>NUCLEOTIDE SEQUENCE</scope>
    <source>
        <strain evidence="9">Ploen Becks lab</strain>
    </source>
</reference>
<dbReference type="NCBIfam" id="TIGR00365">
    <property type="entry name" value="Grx4 family monothiol glutaredoxin"/>
    <property type="match status" value="1"/>
</dbReference>